<evidence type="ECO:0000313" key="1">
    <source>
        <dbReference type="EMBL" id="EXG79747.1"/>
    </source>
</evidence>
<dbReference type="Proteomes" id="UP000021053">
    <property type="component" value="Unassembled WGS sequence"/>
</dbReference>
<accession>A0A010ZRD9</accession>
<evidence type="ECO:0000313" key="2">
    <source>
        <dbReference type="Proteomes" id="UP000021053"/>
    </source>
</evidence>
<dbReference type="OrthoDB" id="9944871at2"/>
<organism evidence="1 2">
    <name type="scientific">Cryptosporangium arvum DSM 44712</name>
    <dbReference type="NCBI Taxonomy" id="927661"/>
    <lineage>
        <taxon>Bacteria</taxon>
        <taxon>Bacillati</taxon>
        <taxon>Actinomycetota</taxon>
        <taxon>Actinomycetes</taxon>
        <taxon>Cryptosporangiales</taxon>
        <taxon>Cryptosporangiaceae</taxon>
        <taxon>Cryptosporangium</taxon>
    </lineage>
</organism>
<comment type="caution">
    <text evidence="1">The sequence shown here is derived from an EMBL/GenBank/DDBJ whole genome shotgun (WGS) entry which is preliminary data.</text>
</comment>
<proteinExistence type="predicted"/>
<dbReference type="RefSeq" id="WP_157017327.1">
    <property type="nucleotide sequence ID" value="NZ_KK073874.1"/>
</dbReference>
<gene>
    <name evidence="1" type="ORF">CryarDRAFT_0792</name>
</gene>
<reference evidence="1 2" key="1">
    <citation type="submission" date="2013-07" db="EMBL/GenBank/DDBJ databases">
        <authorList>
            <consortium name="DOE Joint Genome Institute"/>
            <person name="Eisen J."/>
            <person name="Huntemann M."/>
            <person name="Han J."/>
            <person name="Chen A."/>
            <person name="Kyrpides N."/>
            <person name="Mavromatis K."/>
            <person name="Markowitz V."/>
            <person name="Palaniappan K."/>
            <person name="Ivanova N."/>
            <person name="Schaumberg A."/>
            <person name="Pati A."/>
            <person name="Liolios K."/>
            <person name="Nordberg H.P."/>
            <person name="Cantor M.N."/>
            <person name="Hua S.X."/>
            <person name="Woyke T."/>
        </authorList>
    </citation>
    <scope>NUCLEOTIDE SEQUENCE [LARGE SCALE GENOMIC DNA]</scope>
    <source>
        <strain evidence="1 2">DSM 44712</strain>
    </source>
</reference>
<dbReference type="EMBL" id="JFBT01000001">
    <property type="protein sequence ID" value="EXG79747.1"/>
    <property type="molecule type" value="Genomic_DNA"/>
</dbReference>
<sequence>MGINAYIGCPDLQCDYRVRFHAPDVTSPPDSLIEAWTQLLWVEHPLHPRSLPRHRSQTVPARPTH</sequence>
<name>A0A010ZRD9_9ACTN</name>
<protein>
    <submittedName>
        <fullName evidence="1">Uncharacterized protein</fullName>
    </submittedName>
</protein>
<keyword evidence="2" id="KW-1185">Reference proteome</keyword>
<dbReference type="HOGENOM" id="CLU_2842417_0_0_11"/>
<dbReference type="AlphaFoldDB" id="A0A010ZRD9"/>